<dbReference type="EMBL" id="JANEYG010000016">
    <property type="protein sequence ID" value="KAJ8919719.1"/>
    <property type="molecule type" value="Genomic_DNA"/>
</dbReference>
<evidence type="ECO:0000313" key="4">
    <source>
        <dbReference type="Proteomes" id="UP001159042"/>
    </source>
</evidence>
<keyword evidence="1" id="KW-0812">Transmembrane</keyword>
<keyword evidence="1" id="KW-0472">Membrane</keyword>
<evidence type="ECO:0000256" key="1">
    <source>
        <dbReference type="SAM" id="Phobius"/>
    </source>
</evidence>
<comment type="caution">
    <text evidence="3">The sequence shown here is derived from an EMBL/GenBank/DDBJ whole genome shotgun (WGS) entry which is preliminary data.</text>
</comment>
<dbReference type="Gene3D" id="3.40.50.1820">
    <property type="entry name" value="alpha/beta hydrolase"/>
    <property type="match status" value="1"/>
</dbReference>
<dbReference type="GO" id="GO:0004622">
    <property type="term" value="F:phosphatidylcholine lysophospholipase activity"/>
    <property type="evidence" value="ECO:0007669"/>
    <property type="project" value="TreeGrafter"/>
</dbReference>
<organism evidence="3 4">
    <name type="scientific">Exocentrus adspersus</name>
    <dbReference type="NCBI Taxonomy" id="1586481"/>
    <lineage>
        <taxon>Eukaryota</taxon>
        <taxon>Metazoa</taxon>
        <taxon>Ecdysozoa</taxon>
        <taxon>Arthropoda</taxon>
        <taxon>Hexapoda</taxon>
        <taxon>Insecta</taxon>
        <taxon>Pterygota</taxon>
        <taxon>Neoptera</taxon>
        <taxon>Endopterygota</taxon>
        <taxon>Coleoptera</taxon>
        <taxon>Polyphaga</taxon>
        <taxon>Cucujiformia</taxon>
        <taxon>Chrysomeloidea</taxon>
        <taxon>Cerambycidae</taxon>
        <taxon>Lamiinae</taxon>
        <taxon>Acanthocinini</taxon>
        <taxon>Exocentrus</taxon>
    </lineage>
</organism>
<dbReference type="PANTHER" id="PTHR12277">
    <property type="entry name" value="ALPHA/BETA HYDROLASE DOMAIN-CONTAINING PROTEIN"/>
    <property type="match status" value="1"/>
</dbReference>
<protein>
    <recommendedName>
        <fullName evidence="2">Serine aminopeptidase S33 domain-containing protein</fullName>
    </recommendedName>
</protein>
<gene>
    <name evidence="3" type="ORF">NQ315_006247</name>
</gene>
<reference evidence="3 4" key="1">
    <citation type="journal article" date="2023" name="Insect Mol. Biol.">
        <title>Genome sequencing provides insights into the evolution of gene families encoding plant cell wall-degrading enzymes in longhorned beetles.</title>
        <authorList>
            <person name="Shin N.R."/>
            <person name="Okamura Y."/>
            <person name="Kirsch R."/>
            <person name="Pauchet Y."/>
        </authorList>
    </citation>
    <scope>NUCLEOTIDE SEQUENCE [LARGE SCALE GENOMIC DNA]</scope>
    <source>
        <strain evidence="3">EAD_L_NR</strain>
    </source>
</reference>
<dbReference type="PANTHER" id="PTHR12277:SF194">
    <property type="entry name" value="FI04476P"/>
    <property type="match status" value="1"/>
</dbReference>
<feature type="transmembrane region" description="Helical" evidence="1">
    <location>
        <begin position="36"/>
        <end position="62"/>
    </location>
</feature>
<dbReference type="InterPro" id="IPR022742">
    <property type="entry name" value="Hydrolase_4"/>
</dbReference>
<feature type="domain" description="Serine aminopeptidase S33" evidence="2">
    <location>
        <begin position="146"/>
        <end position="272"/>
    </location>
</feature>
<dbReference type="Pfam" id="PF12146">
    <property type="entry name" value="Hydrolase_4"/>
    <property type="match status" value="1"/>
</dbReference>
<sequence length="375" mass="43067">MFSRGNRYDEYYLVNDMEVDDISYEPAKRSCLRRCVIITSISFICLLLLAFVVIFVGLPLAFMNSFELQSDLIFTHFNLPASEKYFSTYHLPGYLNKYVTVKDLDGVANKSLGVWQILPVELTYRSLHDPDFDYDEALLNSNYSVLIYFHGTGESRSDCIMKYQLLGYYFHIIAFDYRDYADSSKGALTEEAVVNDCVQLYKWVENHTNSEIYIWGHSLGAAIATHTVTSLNGSNFPPKGLVLESAFTSLQDEMYVHPYAKIFSWLPWFAPTILDPLRKNGFIFNTVGNIVSVSGPVMILHAEDDSIVPYKFGKKLYEVASNRPKPSGNATFYHQFERNLGYNHYFIYEDPFLKYFIMDFIAAAEKYGSSSVYPF</sequence>
<dbReference type="GO" id="GO:0052651">
    <property type="term" value="P:monoacylglycerol catabolic process"/>
    <property type="evidence" value="ECO:0007669"/>
    <property type="project" value="TreeGrafter"/>
</dbReference>
<dbReference type="InterPro" id="IPR029058">
    <property type="entry name" value="AB_hydrolase_fold"/>
</dbReference>
<dbReference type="GO" id="GO:0006660">
    <property type="term" value="P:phosphatidylserine catabolic process"/>
    <property type="evidence" value="ECO:0007669"/>
    <property type="project" value="TreeGrafter"/>
</dbReference>
<evidence type="ECO:0000259" key="2">
    <source>
        <dbReference type="Pfam" id="PF12146"/>
    </source>
</evidence>
<dbReference type="GO" id="GO:0005789">
    <property type="term" value="C:endoplasmic reticulum membrane"/>
    <property type="evidence" value="ECO:0007669"/>
    <property type="project" value="TreeGrafter"/>
</dbReference>
<keyword evidence="4" id="KW-1185">Reference proteome</keyword>
<keyword evidence="1" id="KW-1133">Transmembrane helix</keyword>
<proteinExistence type="predicted"/>
<accession>A0AAV8VZG0</accession>
<dbReference type="Proteomes" id="UP001159042">
    <property type="component" value="Unassembled WGS sequence"/>
</dbReference>
<name>A0AAV8VZG0_9CUCU</name>
<dbReference type="AlphaFoldDB" id="A0AAV8VZG0"/>
<evidence type="ECO:0000313" key="3">
    <source>
        <dbReference type="EMBL" id="KAJ8919719.1"/>
    </source>
</evidence>
<dbReference type="GO" id="GO:0047372">
    <property type="term" value="F:monoacylglycerol lipase activity"/>
    <property type="evidence" value="ECO:0007669"/>
    <property type="project" value="TreeGrafter"/>
</dbReference>
<dbReference type="SUPFAM" id="SSF53474">
    <property type="entry name" value="alpha/beta-Hydrolases"/>
    <property type="match status" value="1"/>
</dbReference>